<name>A0A0A2GF77_9PORP</name>
<dbReference type="Pfam" id="PF01106">
    <property type="entry name" value="NifU"/>
    <property type="match status" value="1"/>
</dbReference>
<accession>A0A0A2GF77</accession>
<dbReference type="RefSeq" id="WP_025842633.1">
    <property type="nucleotide sequence ID" value="NZ_JQZW01000002.1"/>
</dbReference>
<dbReference type="SUPFAM" id="SSF117916">
    <property type="entry name" value="Fe-S cluster assembly (FSCA) domain-like"/>
    <property type="match status" value="1"/>
</dbReference>
<evidence type="ECO:0000259" key="1">
    <source>
        <dbReference type="Pfam" id="PF01106"/>
    </source>
</evidence>
<dbReference type="STRING" id="266762.HQ36_01410"/>
<dbReference type="OrthoDB" id="9796965at2"/>
<evidence type="ECO:0000313" key="3">
    <source>
        <dbReference type="Proteomes" id="UP000030134"/>
    </source>
</evidence>
<organism evidence="2 3">
    <name type="scientific">Porphyromonas gingivicanis</name>
    <dbReference type="NCBI Taxonomy" id="266762"/>
    <lineage>
        <taxon>Bacteria</taxon>
        <taxon>Pseudomonadati</taxon>
        <taxon>Bacteroidota</taxon>
        <taxon>Bacteroidia</taxon>
        <taxon>Bacteroidales</taxon>
        <taxon>Porphyromonadaceae</taxon>
        <taxon>Porphyromonas</taxon>
    </lineage>
</organism>
<dbReference type="EMBL" id="JQZW01000002">
    <property type="protein sequence ID" value="KGN99144.1"/>
    <property type="molecule type" value="Genomic_DNA"/>
</dbReference>
<dbReference type="InterPro" id="IPR034904">
    <property type="entry name" value="FSCA_dom_sf"/>
</dbReference>
<dbReference type="GO" id="GO:0005506">
    <property type="term" value="F:iron ion binding"/>
    <property type="evidence" value="ECO:0007669"/>
    <property type="project" value="InterPro"/>
</dbReference>
<reference evidence="2 3" key="1">
    <citation type="submission" date="2014-08" db="EMBL/GenBank/DDBJ databases">
        <title>Porphyromonas gingivicanis strain:COT-022_OH1391 Genome sequencing.</title>
        <authorList>
            <person name="Wallis C."/>
            <person name="Deusch O."/>
            <person name="O'Flynn C."/>
            <person name="Davis I."/>
            <person name="Jospin G."/>
            <person name="Darling A.E."/>
            <person name="Coil D.A."/>
            <person name="Alexiev A."/>
            <person name="Horsfall A."/>
            <person name="Kirkwood N."/>
            <person name="Harris S."/>
            <person name="Eisen J.A."/>
        </authorList>
    </citation>
    <scope>NUCLEOTIDE SEQUENCE [LARGE SCALE GENOMIC DNA]</scope>
    <source>
        <strain evidence="3">COT-022 OH1391</strain>
    </source>
</reference>
<protein>
    <recommendedName>
        <fullName evidence="1">NIF system FeS cluster assembly NifU C-terminal domain-containing protein</fullName>
    </recommendedName>
</protein>
<feature type="domain" description="NIF system FeS cluster assembly NifU C-terminal" evidence="1">
    <location>
        <begin position="8"/>
        <end position="71"/>
    </location>
</feature>
<dbReference type="InterPro" id="IPR001075">
    <property type="entry name" value="NIF_FeS_clus_asmbl_NifU_C"/>
</dbReference>
<proteinExistence type="predicted"/>
<comment type="caution">
    <text evidence="2">The sequence shown here is derived from an EMBL/GenBank/DDBJ whole genome shotgun (WGS) entry which is preliminary data.</text>
</comment>
<dbReference type="Gene3D" id="3.30.300.130">
    <property type="entry name" value="Fe-S cluster assembly (FSCA)"/>
    <property type="match status" value="1"/>
</dbReference>
<dbReference type="GO" id="GO:0016226">
    <property type="term" value="P:iron-sulfur cluster assembly"/>
    <property type="evidence" value="ECO:0007669"/>
    <property type="project" value="InterPro"/>
</dbReference>
<gene>
    <name evidence="2" type="ORF">HQ36_01410</name>
</gene>
<dbReference type="GO" id="GO:0051536">
    <property type="term" value="F:iron-sulfur cluster binding"/>
    <property type="evidence" value="ECO:0007669"/>
    <property type="project" value="InterPro"/>
</dbReference>
<dbReference type="Proteomes" id="UP000030134">
    <property type="component" value="Unassembled WGS sequence"/>
</dbReference>
<dbReference type="AlphaFoldDB" id="A0A0A2GF77"/>
<evidence type="ECO:0000313" key="2">
    <source>
        <dbReference type="EMBL" id="KGN99144.1"/>
    </source>
</evidence>
<keyword evidence="3" id="KW-1185">Reference proteome</keyword>
<dbReference type="eggNOG" id="COG0694">
    <property type="taxonomic scope" value="Bacteria"/>
</dbReference>
<sequence length="105" mass="11296">MSLSFDAVQAVLEQQVNPALASHGGGVKLCSISPEGDIHVSFKGACAACPSMRDTLDELVEATLRGAFPDEEFRLIAVSGIDDDLINQAKALLRERQEARKAQQK</sequence>